<accession>A0A2S2PHM5</accession>
<evidence type="ECO:0000313" key="3">
    <source>
        <dbReference type="EMBL" id="MBY28940.1"/>
    </source>
</evidence>
<proteinExistence type="predicted"/>
<sequence length="619" mass="72221">MLILLLLLSTTKTEGTTGTEEDTKITISPGAFFNEIKETIMYDKSIPLIYTQETVKDNINNFGETWEIEKYCKNKNKHDNYCDIVQQSITLLKNINKNINDNDIDTMEFLKRANTFNTKDRSKRGIQFIGDFYNFCCNVATDKQIKNFYNNEEKLAEQAEKLKNIFVSDHKDLSQITSQLNNYTMTTGNRIELLKNNFKNFVKEEKDNMMLEKNNYNNLIQGTQEIMFNIAASLVRFINYERDSSTQLHCKLGKIPPRVINTEVLFYDLNKLSKLLMEDGYELVIKSENIFSYYNLPIVECQFSRSKILIKLKIPIKEKSTNWKLFQYIPAHFKFQDSICLIFSEKTYVAVNTENDDHRIVSGMGLQHCDPPITDLCYIPKFTSDITLTPKCVEALFKNLPIRQINKFCYFQCVKQQENEEVIIKQIGVNTFAITNPQPTLMIRKSKRNIYTETQKLKINYTHPGLIKISLPCNYELLRNGKVLIPKMFPCELSNLNKFNIQRILPTSWTNIKSLNIGHEAQKDQNIYFSNLSEILNEDWTKEIPNYHITRQLKDPEEYFKKVILEKIPQPLINDFLGDIIYLGWLTILTIAIGFLAYKLFPVLIKINLQNPPPIPARQ</sequence>
<feature type="chain" id="PRO_5015646587" description="Envelope fusion protein" evidence="2">
    <location>
        <begin position="16"/>
        <end position="619"/>
    </location>
</feature>
<organism evidence="3">
    <name type="scientific">Schizaphis graminum</name>
    <name type="common">Green bug aphid</name>
    <dbReference type="NCBI Taxonomy" id="13262"/>
    <lineage>
        <taxon>Eukaryota</taxon>
        <taxon>Metazoa</taxon>
        <taxon>Ecdysozoa</taxon>
        <taxon>Arthropoda</taxon>
        <taxon>Hexapoda</taxon>
        <taxon>Insecta</taxon>
        <taxon>Pterygota</taxon>
        <taxon>Neoptera</taxon>
        <taxon>Paraneoptera</taxon>
        <taxon>Hemiptera</taxon>
        <taxon>Sternorrhyncha</taxon>
        <taxon>Aphidomorpha</taxon>
        <taxon>Aphidoidea</taxon>
        <taxon>Aphididae</taxon>
        <taxon>Aphidini</taxon>
        <taxon>Schizaphis</taxon>
    </lineage>
</organism>
<keyword evidence="1" id="KW-1133">Transmembrane helix</keyword>
<evidence type="ECO:0000256" key="1">
    <source>
        <dbReference type="SAM" id="Phobius"/>
    </source>
</evidence>
<keyword evidence="2" id="KW-0732">Signal</keyword>
<dbReference type="EMBL" id="GGMR01016321">
    <property type="protein sequence ID" value="MBY28940.1"/>
    <property type="molecule type" value="Transcribed_RNA"/>
</dbReference>
<dbReference type="AlphaFoldDB" id="A0A2S2PHM5"/>
<gene>
    <name evidence="3" type="ORF">g.44914</name>
</gene>
<evidence type="ECO:0000256" key="2">
    <source>
        <dbReference type="SAM" id="SignalP"/>
    </source>
</evidence>
<reference evidence="3" key="1">
    <citation type="submission" date="2018-04" db="EMBL/GenBank/DDBJ databases">
        <title>Transcriptome of Schizaphis graminum biotype I.</title>
        <authorList>
            <person name="Scully E.D."/>
            <person name="Geib S.M."/>
            <person name="Palmer N.A."/>
            <person name="Koch K."/>
            <person name="Bradshaw J."/>
            <person name="Heng-Moss T."/>
            <person name="Sarath G."/>
        </authorList>
    </citation>
    <scope>NUCLEOTIDE SEQUENCE</scope>
</reference>
<protein>
    <recommendedName>
        <fullName evidence="4">Envelope fusion protein</fullName>
    </recommendedName>
</protein>
<feature type="transmembrane region" description="Helical" evidence="1">
    <location>
        <begin position="580"/>
        <end position="601"/>
    </location>
</feature>
<keyword evidence="1" id="KW-0472">Membrane</keyword>
<evidence type="ECO:0008006" key="4">
    <source>
        <dbReference type="Google" id="ProtNLM"/>
    </source>
</evidence>
<keyword evidence="1" id="KW-0812">Transmembrane</keyword>
<name>A0A2S2PHM5_SCHGA</name>
<feature type="signal peptide" evidence="2">
    <location>
        <begin position="1"/>
        <end position="15"/>
    </location>
</feature>